<dbReference type="OrthoDB" id="410044at2759"/>
<gene>
    <name evidence="5" type="ORF">GLAREA_12005</name>
</gene>
<dbReference type="InterPro" id="IPR000504">
    <property type="entry name" value="RRM_dom"/>
</dbReference>
<evidence type="ECO:0000256" key="3">
    <source>
        <dbReference type="SAM" id="MobiDB-lite"/>
    </source>
</evidence>
<dbReference type="CDD" id="cd00590">
    <property type="entry name" value="RRM_SF"/>
    <property type="match status" value="1"/>
</dbReference>
<dbReference type="Gene3D" id="3.30.70.330">
    <property type="match status" value="2"/>
</dbReference>
<dbReference type="GO" id="GO:0003723">
    <property type="term" value="F:RNA binding"/>
    <property type="evidence" value="ECO:0007669"/>
    <property type="project" value="UniProtKB-UniRule"/>
</dbReference>
<keyword evidence="6" id="KW-1185">Reference proteome</keyword>
<dbReference type="Proteomes" id="UP000016922">
    <property type="component" value="Unassembled WGS sequence"/>
</dbReference>
<dbReference type="GeneID" id="19471046"/>
<feature type="domain" description="RRM" evidence="4">
    <location>
        <begin position="415"/>
        <end position="496"/>
    </location>
</feature>
<dbReference type="STRING" id="1116229.S3E047"/>
<feature type="compositionally biased region" description="Basic and acidic residues" evidence="3">
    <location>
        <begin position="171"/>
        <end position="180"/>
    </location>
</feature>
<name>S3E047_GLAL2</name>
<dbReference type="InterPro" id="IPR012677">
    <property type="entry name" value="Nucleotide-bd_a/b_plait_sf"/>
</dbReference>
<protein>
    <submittedName>
        <fullName evidence="5">RNA-binding, RBD</fullName>
    </submittedName>
</protein>
<dbReference type="RefSeq" id="XP_008080978.1">
    <property type="nucleotide sequence ID" value="XM_008082787.1"/>
</dbReference>
<feature type="region of interest" description="Disordered" evidence="3">
    <location>
        <begin position="124"/>
        <end position="180"/>
    </location>
</feature>
<dbReference type="PROSITE" id="PS50102">
    <property type="entry name" value="RRM"/>
    <property type="match status" value="2"/>
</dbReference>
<keyword evidence="1 2" id="KW-0694">RNA-binding</keyword>
<accession>S3E047</accession>
<dbReference type="PANTHER" id="PTHR10352">
    <property type="entry name" value="EUKARYOTIC TRANSLATION INITIATION FACTOR 3 SUBUNIT G"/>
    <property type="match status" value="1"/>
</dbReference>
<organism evidence="5 6">
    <name type="scientific">Glarea lozoyensis (strain ATCC 20868 / MF5171)</name>
    <dbReference type="NCBI Taxonomy" id="1116229"/>
    <lineage>
        <taxon>Eukaryota</taxon>
        <taxon>Fungi</taxon>
        <taxon>Dikarya</taxon>
        <taxon>Ascomycota</taxon>
        <taxon>Pezizomycotina</taxon>
        <taxon>Leotiomycetes</taxon>
        <taxon>Helotiales</taxon>
        <taxon>Helotiaceae</taxon>
        <taxon>Glarea</taxon>
    </lineage>
</organism>
<dbReference type="SMART" id="SM00360">
    <property type="entry name" value="RRM"/>
    <property type="match status" value="2"/>
</dbReference>
<feature type="region of interest" description="Disordered" evidence="3">
    <location>
        <begin position="654"/>
        <end position="698"/>
    </location>
</feature>
<evidence type="ECO:0000313" key="6">
    <source>
        <dbReference type="Proteomes" id="UP000016922"/>
    </source>
</evidence>
<feature type="compositionally biased region" description="Polar residues" evidence="3">
    <location>
        <begin position="130"/>
        <end position="145"/>
    </location>
</feature>
<proteinExistence type="predicted"/>
<feature type="compositionally biased region" description="Polar residues" evidence="3">
    <location>
        <begin position="688"/>
        <end position="698"/>
    </location>
</feature>
<dbReference type="EMBL" id="KE145360">
    <property type="protein sequence ID" value="EPE31923.1"/>
    <property type="molecule type" value="Genomic_DNA"/>
</dbReference>
<dbReference type="FunFam" id="3.30.70.330:FF:000736">
    <property type="entry name" value="Polyadenylate-binding protein, putative"/>
    <property type="match status" value="1"/>
</dbReference>
<dbReference type="SMART" id="SM00361">
    <property type="entry name" value="RRM_1"/>
    <property type="match status" value="2"/>
</dbReference>
<dbReference type="OMA" id="FEMYDEG"/>
<feature type="region of interest" description="Disordered" evidence="3">
    <location>
        <begin position="493"/>
        <end position="534"/>
    </location>
</feature>
<evidence type="ECO:0000259" key="4">
    <source>
        <dbReference type="PROSITE" id="PS50102"/>
    </source>
</evidence>
<feature type="compositionally biased region" description="Polar residues" evidence="3">
    <location>
        <begin position="654"/>
        <end position="671"/>
    </location>
</feature>
<dbReference type="eggNOG" id="ENOG502QUGB">
    <property type="taxonomic scope" value="Eukaryota"/>
</dbReference>
<dbReference type="Pfam" id="PF00076">
    <property type="entry name" value="RRM_1"/>
    <property type="match status" value="2"/>
</dbReference>
<evidence type="ECO:0000256" key="1">
    <source>
        <dbReference type="ARBA" id="ARBA00022884"/>
    </source>
</evidence>
<feature type="compositionally biased region" description="Low complexity" evidence="3">
    <location>
        <begin position="156"/>
        <end position="167"/>
    </location>
</feature>
<dbReference type="InterPro" id="IPR035979">
    <property type="entry name" value="RBD_domain_sf"/>
</dbReference>
<feature type="domain" description="RRM" evidence="4">
    <location>
        <begin position="228"/>
        <end position="306"/>
    </location>
</feature>
<sequence>MKVVNKDDICNEAIEQTDDEGEQQPAEHGAVIMYRPVVLDEIASVQVNTSYTAHTVDWRGGVSLSGVAKLSLDDNDKKSDVKVKLDCAGAYSADCIKAKSPESSSPIKAKGPFVLKGNLALADDPFASPPRNSSSENGAAQTSTATHKRSSENRGSDSSNWRRSGSSLDNQDSHSEEKSDHVIKKVHNEAGDKALFDDKFLPEGANDEVASATLVKDENSQSIFPPSCCVFVANLLQSESEESLQVAVTQIFREYGSVYVKIRRDGKQMPFAFCQYTTPEHAERAIREGRGRLIKGRPCRCEKAKAHRLFFVERKYGAVVTPQEVLSLFETFGTITQCYTATPVERTSLNLNEGVILEFELYDVGQAAFAAFRNHDVYKIQAVAGMASTPPRPTRHVSTSSADRDYLDRYEVDRRSIFVGNLPMSTTEAQIAQLFEHYGTINNIVVREATSKYDGAEKFCFAFVEFNSAVAVTRAIPAKNGFSFGGKVLRVSQKDPDAATKKRSAHSRGLSISAYGSSPQSPHEHRRGSESISQMSPAAFQAQNVMPPSNQQYGAPPFSPMSFASPGSTLYHDGNGQYFAATTSYNQPQYAYYGYPAVPSTPTSPTYTTAPPPSVASGSPMAYPSGYSYYNGQYVVNPYSPMGMPAPSYGGYHQPQQVASFNDTGATSNGETVHEDRSATPTPAGHGSATTEPTLESQ</sequence>
<reference evidence="5 6" key="1">
    <citation type="journal article" date="2013" name="BMC Genomics">
        <title>Genomics-driven discovery of the pneumocandin biosynthetic gene cluster in the fungus Glarea lozoyensis.</title>
        <authorList>
            <person name="Chen L."/>
            <person name="Yue Q."/>
            <person name="Zhang X."/>
            <person name="Xiang M."/>
            <person name="Wang C."/>
            <person name="Li S."/>
            <person name="Che Y."/>
            <person name="Ortiz-Lopez F.J."/>
            <person name="Bills G.F."/>
            <person name="Liu X."/>
            <person name="An Z."/>
        </authorList>
    </citation>
    <scope>NUCLEOTIDE SEQUENCE [LARGE SCALE GENOMIC DNA]</scope>
    <source>
        <strain evidence="6">ATCC 20868 / MF5171</strain>
    </source>
</reference>
<dbReference type="HOGENOM" id="CLU_407765_0_0_1"/>
<evidence type="ECO:0000256" key="2">
    <source>
        <dbReference type="PROSITE-ProRule" id="PRU00176"/>
    </source>
</evidence>
<dbReference type="SUPFAM" id="SSF54928">
    <property type="entry name" value="RNA-binding domain, RBD"/>
    <property type="match status" value="2"/>
</dbReference>
<dbReference type="AlphaFoldDB" id="S3E047"/>
<dbReference type="KEGG" id="glz:GLAREA_12005"/>
<dbReference type="InterPro" id="IPR003954">
    <property type="entry name" value="RRM_euk-type"/>
</dbReference>
<evidence type="ECO:0000313" key="5">
    <source>
        <dbReference type="EMBL" id="EPE31923.1"/>
    </source>
</evidence>